<name>A0ABN9Q8I2_9DINO</name>
<feature type="region of interest" description="Disordered" evidence="1">
    <location>
        <begin position="124"/>
        <end position="145"/>
    </location>
</feature>
<protein>
    <submittedName>
        <fullName evidence="2">Uncharacterized protein</fullName>
    </submittedName>
</protein>
<evidence type="ECO:0000313" key="3">
    <source>
        <dbReference type="Proteomes" id="UP001189429"/>
    </source>
</evidence>
<reference evidence="2" key="1">
    <citation type="submission" date="2023-10" db="EMBL/GenBank/DDBJ databases">
        <authorList>
            <person name="Chen Y."/>
            <person name="Shah S."/>
            <person name="Dougan E. K."/>
            <person name="Thang M."/>
            <person name="Chan C."/>
        </authorList>
    </citation>
    <scope>NUCLEOTIDE SEQUENCE [LARGE SCALE GENOMIC DNA]</scope>
</reference>
<gene>
    <name evidence="2" type="ORF">PCOR1329_LOCUS9727</name>
</gene>
<sequence length="145" mass="14897">MWSSSFPVEASDVCLVGSGPYARCPRARALAPPQVRLVENGSQLAARSYAAASLGTEAWAQVGEPRFHSTGLFAATALLLSGFALSRGACSRAGRLCGLAGATGGSDGGDVELDVHWDLADYEMDPGGSGVSPPQGRSRYVPPSV</sequence>
<evidence type="ECO:0000313" key="2">
    <source>
        <dbReference type="EMBL" id="CAK0802106.1"/>
    </source>
</evidence>
<accession>A0ABN9Q8I2</accession>
<comment type="caution">
    <text evidence="2">The sequence shown here is derived from an EMBL/GenBank/DDBJ whole genome shotgun (WGS) entry which is preliminary data.</text>
</comment>
<evidence type="ECO:0000256" key="1">
    <source>
        <dbReference type="SAM" id="MobiDB-lite"/>
    </source>
</evidence>
<organism evidence="2 3">
    <name type="scientific">Prorocentrum cordatum</name>
    <dbReference type="NCBI Taxonomy" id="2364126"/>
    <lineage>
        <taxon>Eukaryota</taxon>
        <taxon>Sar</taxon>
        <taxon>Alveolata</taxon>
        <taxon>Dinophyceae</taxon>
        <taxon>Prorocentrales</taxon>
        <taxon>Prorocentraceae</taxon>
        <taxon>Prorocentrum</taxon>
    </lineage>
</organism>
<keyword evidence="3" id="KW-1185">Reference proteome</keyword>
<dbReference type="EMBL" id="CAUYUJ010002726">
    <property type="protein sequence ID" value="CAK0802106.1"/>
    <property type="molecule type" value="Genomic_DNA"/>
</dbReference>
<dbReference type="Proteomes" id="UP001189429">
    <property type="component" value="Unassembled WGS sequence"/>
</dbReference>
<proteinExistence type="predicted"/>